<evidence type="ECO:0000313" key="1">
    <source>
        <dbReference type="EMBL" id="MFF0495712.1"/>
    </source>
</evidence>
<dbReference type="EMBL" id="JBIAMT010000001">
    <property type="protein sequence ID" value="MFF0495712.1"/>
    <property type="molecule type" value="Genomic_DNA"/>
</dbReference>
<name>A0ABW6NX18_9NOCA</name>
<gene>
    <name evidence="1" type="ORF">ACFYU5_04840</name>
</gene>
<proteinExistence type="predicted"/>
<evidence type="ECO:0000313" key="2">
    <source>
        <dbReference type="Proteomes" id="UP001601442"/>
    </source>
</evidence>
<dbReference type="Proteomes" id="UP001601442">
    <property type="component" value="Unassembled WGS sequence"/>
</dbReference>
<comment type="caution">
    <text evidence="1">The sequence shown here is derived from an EMBL/GenBank/DDBJ whole genome shotgun (WGS) entry which is preliminary data.</text>
</comment>
<accession>A0ABW6NX18</accession>
<sequence length="41" mass="4178">MTVWTAGFAVHPIAAASTLAVSASGRIVVDATQRSVSHPDV</sequence>
<reference evidence="1 2" key="1">
    <citation type="submission" date="2024-10" db="EMBL/GenBank/DDBJ databases">
        <title>The Natural Products Discovery Center: Release of the First 8490 Sequenced Strains for Exploring Actinobacteria Biosynthetic Diversity.</title>
        <authorList>
            <person name="Kalkreuter E."/>
            <person name="Kautsar S.A."/>
            <person name="Yang D."/>
            <person name="Bader C.D."/>
            <person name="Teijaro C.N."/>
            <person name="Fluegel L."/>
            <person name="Davis C.M."/>
            <person name="Simpson J.R."/>
            <person name="Lauterbach L."/>
            <person name="Steele A.D."/>
            <person name="Gui C."/>
            <person name="Meng S."/>
            <person name="Li G."/>
            <person name="Viehrig K."/>
            <person name="Ye F."/>
            <person name="Su P."/>
            <person name="Kiefer A.F."/>
            <person name="Nichols A."/>
            <person name="Cepeda A.J."/>
            <person name="Yan W."/>
            <person name="Fan B."/>
            <person name="Jiang Y."/>
            <person name="Adhikari A."/>
            <person name="Zheng C.-J."/>
            <person name="Schuster L."/>
            <person name="Cowan T.M."/>
            <person name="Smanski M.J."/>
            <person name="Chevrette M.G."/>
            <person name="De Carvalho L.P.S."/>
            <person name="Shen B."/>
        </authorList>
    </citation>
    <scope>NUCLEOTIDE SEQUENCE [LARGE SCALE GENOMIC DNA]</scope>
    <source>
        <strain evidence="1 2">NPDC004119</strain>
    </source>
</reference>
<dbReference type="Gene3D" id="3.50.50.100">
    <property type="match status" value="1"/>
</dbReference>
<protein>
    <submittedName>
        <fullName evidence="1">Uncharacterized protein</fullName>
    </submittedName>
</protein>
<organism evidence="1 2">
    <name type="scientific">Nocardia aobensis</name>
    <dbReference type="NCBI Taxonomy" id="257277"/>
    <lineage>
        <taxon>Bacteria</taxon>
        <taxon>Bacillati</taxon>
        <taxon>Actinomycetota</taxon>
        <taxon>Actinomycetes</taxon>
        <taxon>Mycobacteriales</taxon>
        <taxon>Nocardiaceae</taxon>
        <taxon>Nocardia</taxon>
    </lineage>
</organism>
<dbReference type="RefSeq" id="WP_387390005.1">
    <property type="nucleotide sequence ID" value="NZ_JBIAMT010000001.1"/>
</dbReference>
<keyword evidence="2" id="KW-1185">Reference proteome</keyword>